<sequence length="77" mass="8850">MEKKSLKEFLPIGSVVLVAGGKEKLMIIGQKQMKVDTKCEFDYAAIVAPEGYQNSDSIRYFNREEVVYIFQMGFYDN</sequence>
<dbReference type="EMBL" id="LKLN01000003">
    <property type="protein sequence ID" value="KSU08755.1"/>
    <property type="molecule type" value="Genomic_DNA"/>
</dbReference>
<dbReference type="Pfam" id="PF13780">
    <property type="entry name" value="DUF4176"/>
    <property type="match status" value="1"/>
</dbReference>
<evidence type="ECO:0000313" key="4">
    <source>
        <dbReference type="Proteomes" id="UP000053612"/>
    </source>
</evidence>
<reference evidence="3 4" key="1">
    <citation type="submission" date="2015-10" db="EMBL/GenBank/DDBJ databases">
        <title>Draft Genome Sequences of 11 Lactococcus lactis subspecies cremoris strains.</title>
        <authorList>
            <person name="Wels M."/>
            <person name="Backus L."/>
            <person name="Boekhorst J."/>
            <person name="Dijkstra A."/>
            <person name="Beerthuizen M."/>
            <person name="Kelly W."/>
            <person name="Siezen R."/>
            <person name="Bachmann H."/>
            <person name="Van Hijum S."/>
        </authorList>
    </citation>
    <scope>NUCLEOTIDE SEQUENCE [LARGE SCALE GENOMIC DNA]</scope>
    <source>
        <strain evidence="3">KF282</strain>
        <strain evidence="4">LMG9449</strain>
    </source>
</reference>
<accession>A0A0A7T065</accession>
<dbReference type="Proteomes" id="UP000053058">
    <property type="component" value="Unassembled WGS sequence"/>
</dbReference>
<evidence type="ECO:0000313" key="2">
    <source>
        <dbReference type="EMBL" id="KSU16489.1"/>
    </source>
</evidence>
<dbReference type="AlphaFoldDB" id="A0A0A7T065"/>
<dbReference type="PATRIC" id="fig|1360.102.peg.1791"/>
<reference evidence="2" key="2">
    <citation type="journal article" date="2017" name="Genome Announc.">
        <title>Draft Genome Sequences of 24 Lactococcus lactis Strains.</title>
        <authorList>
            <person name="Backus L."/>
            <person name="Wels M."/>
            <person name="Boekhorst J."/>
            <person name="Dijkstra A.R."/>
            <person name="Beerthuyzen M."/>
            <person name="Kelly W.J."/>
            <person name="Siezen R.J."/>
            <person name="van Hijum S.A."/>
            <person name="Bachmann H."/>
        </authorList>
    </citation>
    <scope>NUCLEOTIDE SEQUENCE</scope>
    <source>
        <strain evidence="1">KF282</strain>
        <strain evidence="2">LMG9447</strain>
    </source>
</reference>
<dbReference type="EMBL" id="LKLS01000154">
    <property type="protein sequence ID" value="KSU16489.1"/>
    <property type="molecule type" value="Genomic_DNA"/>
</dbReference>
<evidence type="ECO:0000313" key="3">
    <source>
        <dbReference type="Proteomes" id="UP000053058"/>
    </source>
</evidence>
<organism evidence="2 4">
    <name type="scientific">Lactococcus lactis subsp. lactis</name>
    <name type="common">Streptococcus lactis</name>
    <dbReference type="NCBI Taxonomy" id="1360"/>
    <lineage>
        <taxon>Bacteria</taxon>
        <taxon>Bacillati</taxon>
        <taxon>Bacillota</taxon>
        <taxon>Bacilli</taxon>
        <taxon>Lactobacillales</taxon>
        <taxon>Streptococcaceae</taxon>
        <taxon>Lactococcus</taxon>
    </lineage>
</organism>
<protein>
    <submittedName>
        <fullName evidence="2">Uncharacterized protein</fullName>
    </submittedName>
</protein>
<name>A0A0A7T065_LACLL</name>
<evidence type="ECO:0000313" key="1">
    <source>
        <dbReference type="EMBL" id="KSU08755.1"/>
    </source>
</evidence>
<dbReference type="InterPro" id="IPR025233">
    <property type="entry name" value="DUF4176"/>
</dbReference>
<proteinExistence type="predicted"/>
<comment type="caution">
    <text evidence="2">The sequence shown here is derived from an EMBL/GenBank/DDBJ whole genome shotgun (WGS) entry which is preliminary data.</text>
</comment>
<dbReference type="RefSeq" id="WP_017864576.1">
    <property type="nucleotide sequence ID" value="NZ_CAKMAV010000003.1"/>
</dbReference>
<dbReference type="Proteomes" id="UP000053612">
    <property type="component" value="Unassembled WGS sequence"/>
</dbReference>
<gene>
    <name evidence="1" type="ORF">KF282_0005</name>
    <name evidence="2" type="ORF">LMG9449_1956</name>
</gene>